<dbReference type="RefSeq" id="WP_110609174.1">
    <property type="nucleotide sequence ID" value="NZ_PDOD01000002.1"/>
</dbReference>
<reference evidence="3 4" key="1">
    <citation type="submission" date="2017-10" db="EMBL/GenBank/DDBJ databases">
        <title>Bacillus sp. nov., a halophilic bacterium isolated from a Keqin Lake.</title>
        <authorList>
            <person name="Wang H."/>
        </authorList>
    </citation>
    <scope>NUCLEOTIDE SEQUENCE [LARGE SCALE GENOMIC DNA]</scope>
    <source>
        <strain evidence="3 4">KQ-12</strain>
    </source>
</reference>
<feature type="transmembrane region" description="Helical" evidence="2">
    <location>
        <begin position="17"/>
        <end position="40"/>
    </location>
</feature>
<dbReference type="AlphaFoldDB" id="A0A323TGX0"/>
<organism evidence="3 4">
    <name type="scientific">Salipaludibacillus keqinensis</name>
    <dbReference type="NCBI Taxonomy" id="2045207"/>
    <lineage>
        <taxon>Bacteria</taxon>
        <taxon>Bacillati</taxon>
        <taxon>Bacillota</taxon>
        <taxon>Bacilli</taxon>
        <taxon>Bacillales</taxon>
        <taxon>Bacillaceae</taxon>
    </lineage>
</organism>
<proteinExistence type="predicted"/>
<keyword evidence="4" id="KW-1185">Reference proteome</keyword>
<evidence type="ECO:0008006" key="5">
    <source>
        <dbReference type="Google" id="ProtNLM"/>
    </source>
</evidence>
<name>A0A323TGX0_9BACI</name>
<evidence type="ECO:0000256" key="2">
    <source>
        <dbReference type="SAM" id="Phobius"/>
    </source>
</evidence>
<comment type="caution">
    <text evidence="3">The sequence shown here is derived from an EMBL/GenBank/DDBJ whole genome shotgun (WGS) entry which is preliminary data.</text>
</comment>
<accession>A0A323TGX0</accession>
<dbReference type="SUPFAM" id="SSF158791">
    <property type="entry name" value="MgtE N-terminal domain-like"/>
    <property type="match status" value="1"/>
</dbReference>
<keyword evidence="2" id="KW-0812">Transmembrane</keyword>
<keyword evidence="2" id="KW-0472">Membrane</keyword>
<dbReference type="EMBL" id="PDOD01000002">
    <property type="protein sequence ID" value="PYZ93144.1"/>
    <property type="molecule type" value="Genomic_DNA"/>
</dbReference>
<evidence type="ECO:0000313" key="3">
    <source>
        <dbReference type="EMBL" id="PYZ93144.1"/>
    </source>
</evidence>
<dbReference type="Gene3D" id="1.25.60.10">
    <property type="entry name" value="MgtE N-terminal domain-like"/>
    <property type="match status" value="1"/>
</dbReference>
<evidence type="ECO:0000313" key="4">
    <source>
        <dbReference type="Proteomes" id="UP000248214"/>
    </source>
</evidence>
<protein>
    <recommendedName>
        <fullName evidence="5">Magnesium transporter MgtE intracellular domain-containing protein</fullName>
    </recommendedName>
</protein>
<dbReference type="Proteomes" id="UP000248214">
    <property type="component" value="Unassembled WGS sequence"/>
</dbReference>
<keyword evidence="1" id="KW-0175">Coiled coil</keyword>
<sequence length="188" mass="21322">MSKNNQPKDKGQNKLQVFFMVVLIPAIFAVILAVVVLYYVGFNVGGTFQQAASMLPFIDDETEEQMSDEEHMAQVEHENQSYLQQIQQLESEIEAKDTEIASLEAELFDQESEEVLDEEETEEVTADLNDIVKTLEDMTASKAADIISELPEEEAVTYLRMMRVNNRSNILSRVDPEVAAQLLIQMEN</sequence>
<evidence type="ECO:0000256" key="1">
    <source>
        <dbReference type="SAM" id="Coils"/>
    </source>
</evidence>
<gene>
    <name evidence="3" type="ORF">CR194_08060</name>
</gene>
<dbReference type="InterPro" id="IPR038076">
    <property type="entry name" value="MgtE_N_sf"/>
</dbReference>
<keyword evidence="2" id="KW-1133">Transmembrane helix</keyword>
<feature type="coiled-coil region" evidence="1">
    <location>
        <begin position="72"/>
        <end position="113"/>
    </location>
</feature>